<dbReference type="AlphaFoldDB" id="A0A8J2NYN1"/>
<reference evidence="1" key="1">
    <citation type="submission" date="2021-06" db="EMBL/GenBank/DDBJ databases">
        <authorList>
            <person name="Hodson N. C."/>
            <person name="Mongue J. A."/>
            <person name="Jaron S. K."/>
        </authorList>
    </citation>
    <scope>NUCLEOTIDE SEQUENCE</scope>
</reference>
<proteinExistence type="predicted"/>
<accession>A0A8J2NYN1</accession>
<dbReference type="Proteomes" id="UP000708208">
    <property type="component" value="Unassembled WGS sequence"/>
</dbReference>
<sequence length="70" mass="7884">MNKNKPEAQSRHNDKQPNVEAISIIEDFNVGPELSMSKEFRVKKGSIVVQISNSNRAWNLMFGTTAESFS</sequence>
<keyword evidence="2" id="KW-1185">Reference proteome</keyword>
<evidence type="ECO:0000313" key="2">
    <source>
        <dbReference type="Proteomes" id="UP000708208"/>
    </source>
</evidence>
<gene>
    <name evidence="1" type="ORF">AFUS01_LOCUS14346</name>
</gene>
<comment type="caution">
    <text evidence="1">The sequence shown here is derived from an EMBL/GenBank/DDBJ whole genome shotgun (WGS) entry which is preliminary data.</text>
</comment>
<organism evidence="1 2">
    <name type="scientific">Allacma fusca</name>
    <dbReference type="NCBI Taxonomy" id="39272"/>
    <lineage>
        <taxon>Eukaryota</taxon>
        <taxon>Metazoa</taxon>
        <taxon>Ecdysozoa</taxon>
        <taxon>Arthropoda</taxon>
        <taxon>Hexapoda</taxon>
        <taxon>Collembola</taxon>
        <taxon>Symphypleona</taxon>
        <taxon>Sminthuridae</taxon>
        <taxon>Allacma</taxon>
    </lineage>
</organism>
<evidence type="ECO:0000313" key="1">
    <source>
        <dbReference type="EMBL" id="CAG7725389.1"/>
    </source>
</evidence>
<dbReference type="EMBL" id="CAJVCH010121108">
    <property type="protein sequence ID" value="CAG7725389.1"/>
    <property type="molecule type" value="Genomic_DNA"/>
</dbReference>
<name>A0A8J2NYN1_9HEXA</name>
<protein>
    <submittedName>
        <fullName evidence="1">Uncharacterized protein</fullName>
    </submittedName>
</protein>